<evidence type="ECO:0008006" key="2">
    <source>
        <dbReference type="Google" id="ProtNLM"/>
    </source>
</evidence>
<gene>
    <name evidence="1" type="ORF">FHU10_5261</name>
</gene>
<proteinExistence type="predicted"/>
<reference evidence="1" key="1">
    <citation type="submission" date="2019-06" db="EMBL/GenBank/DDBJ databases">
        <authorList>
            <person name="Deangelis K."/>
            <person name="Huntemann M."/>
            <person name="Clum A."/>
            <person name="Pillay M."/>
            <person name="Palaniappan K."/>
            <person name="Varghese N."/>
            <person name="Mikhailova N."/>
            <person name="Stamatis D."/>
            <person name="Reddy T."/>
            <person name="Daum C."/>
            <person name="Shapiro N."/>
            <person name="Ivanova N."/>
            <person name="Kyrpides N."/>
            <person name="Woyke T."/>
        </authorList>
    </citation>
    <scope>NUCLEOTIDE SEQUENCE [LARGE SCALE GENOMIC DNA]</scope>
    <source>
        <strain evidence="1">128R</strain>
    </source>
</reference>
<name>A0A559SGT8_SERFO</name>
<comment type="caution">
    <text evidence="1">The sequence shown here is derived from an EMBL/GenBank/DDBJ whole genome shotgun (WGS) entry which is preliminary data.</text>
</comment>
<organism evidence="1">
    <name type="scientific">Serratia fonticola</name>
    <dbReference type="NCBI Taxonomy" id="47917"/>
    <lineage>
        <taxon>Bacteria</taxon>
        <taxon>Pseudomonadati</taxon>
        <taxon>Pseudomonadota</taxon>
        <taxon>Gammaproteobacteria</taxon>
        <taxon>Enterobacterales</taxon>
        <taxon>Yersiniaceae</taxon>
        <taxon>Serratia</taxon>
    </lineage>
</organism>
<dbReference type="OrthoDB" id="6614004at2"/>
<reference evidence="1" key="2">
    <citation type="submission" date="2019-08" db="EMBL/GenBank/DDBJ databases">
        <title>Investigation of anaerobic lignin degradation for improved lignocellulosic biofuels.</title>
        <authorList>
            <person name="Deangelis K.PhD."/>
        </authorList>
    </citation>
    <scope>NUCLEOTIDE SEQUENCE [LARGE SCALE GENOMIC DNA]</scope>
    <source>
        <strain evidence="1">128R</strain>
    </source>
</reference>
<evidence type="ECO:0000313" key="1">
    <source>
        <dbReference type="EMBL" id="TVZ61566.1"/>
    </source>
</evidence>
<accession>A0A559SGT8</accession>
<dbReference type="EMBL" id="VISQ01000002">
    <property type="protein sequence ID" value="TVZ61566.1"/>
    <property type="molecule type" value="Genomic_DNA"/>
</dbReference>
<sequence>MTQARRPSPLQRRVLIVLAALDAKRPGPVATRDIERVLAQGGDAPVYGNNLRASCRRMEAAGWLRTLRAPNMQLAVELTDAGRALAAPLLADEQARVLAEQRATAVRVLPLVPCSQAEEADDRPVALDDRWHLACRGDYVIRLDGTTCLQLWSSAGQVSRLAGDPLQVATWLQACHEAGIAVRVQINESATPEEGTVNSTASADRTDAWYRQLDAALQAEGITGLNEAIRQAVIMPGETLRALPAPARLLHVLREVPEAFPLTAADYEEDTEATLAGLLARAGFTDDQVQELQWHRIRWPLRSEEEVDRFLEKKIPMRKQNDA</sequence>
<protein>
    <recommendedName>
        <fullName evidence="2">YdeA protein</fullName>
    </recommendedName>
</protein>
<dbReference type="AlphaFoldDB" id="A0A559SGT8"/>